<comment type="caution">
    <text evidence="2">The sequence shown here is derived from an EMBL/GenBank/DDBJ whole genome shotgun (WGS) entry which is preliminary data.</text>
</comment>
<dbReference type="Proteomes" id="UP000270661">
    <property type="component" value="Unassembled WGS sequence"/>
</dbReference>
<feature type="domain" description="EfeO-type cupredoxin-like" evidence="1">
    <location>
        <begin position="40"/>
        <end position="141"/>
    </location>
</feature>
<name>A0A3M3EL97_9PSED</name>
<keyword evidence="3" id="KW-1185">Reference proteome</keyword>
<dbReference type="EMBL" id="RBOJ01000066">
    <property type="protein sequence ID" value="RMM50407.1"/>
    <property type="molecule type" value="Genomic_DNA"/>
</dbReference>
<dbReference type="AlphaFoldDB" id="A0A3M3EL97"/>
<dbReference type="InterPro" id="IPR028096">
    <property type="entry name" value="EfeO_Cupredoxin"/>
</dbReference>
<proteinExistence type="predicted"/>
<evidence type="ECO:0000313" key="2">
    <source>
        <dbReference type="EMBL" id="RMM50407.1"/>
    </source>
</evidence>
<sequence>MPDKKLSDHNKIFTPKRSYFTHRKQIGITRMNFLITPSVAVLMLVSTVAMAQSANDTAIELSVREHKFTPAPLTIPADTKVKITLHNLDSTTAEFISDDFKGGKLVAGGKTASFFIGPLKSGTYEFHDEYHEAASKTQLIVK</sequence>
<accession>A0A3M3EL97</accession>
<dbReference type="STRING" id="47879.AXG94_04855"/>
<dbReference type="Gene3D" id="2.60.40.420">
    <property type="entry name" value="Cupredoxins - blue copper proteins"/>
    <property type="match status" value="1"/>
</dbReference>
<dbReference type="Pfam" id="PF13473">
    <property type="entry name" value="Cupredoxin_1"/>
    <property type="match status" value="1"/>
</dbReference>
<organism evidence="2 3">
    <name type="scientific">Pseudomonas corrugata</name>
    <dbReference type="NCBI Taxonomy" id="47879"/>
    <lineage>
        <taxon>Bacteria</taxon>
        <taxon>Pseudomonadati</taxon>
        <taxon>Pseudomonadota</taxon>
        <taxon>Gammaproteobacteria</taxon>
        <taxon>Pseudomonadales</taxon>
        <taxon>Pseudomonadaceae</taxon>
        <taxon>Pseudomonas</taxon>
    </lineage>
</organism>
<dbReference type="SUPFAM" id="SSF49503">
    <property type="entry name" value="Cupredoxins"/>
    <property type="match status" value="1"/>
</dbReference>
<gene>
    <name evidence="2" type="ORF">ALQ77_03805</name>
</gene>
<evidence type="ECO:0000259" key="1">
    <source>
        <dbReference type="Pfam" id="PF13473"/>
    </source>
</evidence>
<dbReference type="InterPro" id="IPR008972">
    <property type="entry name" value="Cupredoxin"/>
</dbReference>
<evidence type="ECO:0000313" key="3">
    <source>
        <dbReference type="Proteomes" id="UP000270661"/>
    </source>
</evidence>
<protein>
    <recommendedName>
        <fullName evidence="1">EfeO-type cupredoxin-like domain-containing protein</fullName>
    </recommendedName>
</protein>
<reference evidence="2 3" key="1">
    <citation type="submission" date="2018-08" db="EMBL/GenBank/DDBJ databases">
        <title>Recombination of ecologically and evolutionarily significant loci maintains genetic cohesion in the Pseudomonas syringae species complex.</title>
        <authorList>
            <person name="Dillon M."/>
            <person name="Thakur S."/>
            <person name="Almeida R.N.D."/>
            <person name="Weir B.S."/>
            <person name="Guttman D.S."/>
        </authorList>
    </citation>
    <scope>NUCLEOTIDE SEQUENCE [LARGE SCALE GENOMIC DNA]</scope>
    <source>
        <strain evidence="2 3">NCPPB2445</strain>
    </source>
</reference>